<evidence type="ECO:0000256" key="2">
    <source>
        <dbReference type="ARBA" id="ARBA00022741"/>
    </source>
</evidence>
<dbReference type="InterPro" id="IPR003960">
    <property type="entry name" value="ATPase_AAA_CS"/>
</dbReference>
<evidence type="ECO:0000259" key="5">
    <source>
        <dbReference type="SMART" id="SM00382"/>
    </source>
</evidence>
<feature type="compositionally biased region" description="Basic and acidic residues" evidence="4">
    <location>
        <begin position="70"/>
        <end position="121"/>
    </location>
</feature>
<dbReference type="Pfam" id="PF17862">
    <property type="entry name" value="AAA_lid_3"/>
    <property type="match status" value="2"/>
</dbReference>
<dbReference type="InterPro" id="IPR031996">
    <property type="entry name" value="NVL2_nucleolin-bd"/>
</dbReference>
<dbReference type="GO" id="GO:0005524">
    <property type="term" value="F:ATP binding"/>
    <property type="evidence" value="ECO:0007669"/>
    <property type="project" value="UniProtKB-KW"/>
</dbReference>
<keyword evidence="3" id="KW-0067">ATP-binding</keyword>
<accession>A0A8T0GPM5</accession>
<dbReference type="PROSITE" id="PS00674">
    <property type="entry name" value="AAA"/>
    <property type="match status" value="2"/>
</dbReference>
<dbReference type="InterPro" id="IPR038100">
    <property type="entry name" value="NLV2_N_sf"/>
</dbReference>
<comment type="similarity">
    <text evidence="1">Belongs to the AAA ATPase family.</text>
</comment>
<dbReference type="FunFam" id="3.40.50.300:FF:000365">
    <property type="entry name" value="Ribosome biogenesis ATPase RIX7"/>
    <property type="match status" value="1"/>
</dbReference>
<feature type="region of interest" description="Disordered" evidence="4">
    <location>
        <begin position="68"/>
        <end position="308"/>
    </location>
</feature>
<dbReference type="Pfam" id="PF00004">
    <property type="entry name" value="AAA"/>
    <property type="match status" value="2"/>
</dbReference>
<dbReference type="InterPro" id="IPR027417">
    <property type="entry name" value="P-loop_NTPase"/>
</dbReference>
<gene>
    <name evidence="6" type="ORF">KC19_10G066900</name>
</gene>
<dbReference type="GO" id="GO:0016887">
    <property type="term" value="F:ATP hydrolysis activity"/>
    <property type="evidence" value="ECO:0007669"/>
    <property type="project" value="InterPro"/>
</dbReference>
<dbReference type="SUPFAM" id="SSF52540">
    <property type="entry name" value="P-loop containing nucleoside triphosphate hydrolases"/>
    <property type="match status" value="2"/>
</dbReference>
<dbReference type="InterPro" id="IPR055278">
    <property type="entry name" value="CDC48c"/>
</dbReference>
<feature type="compositionally biased region" description="Basic and acidic residues" evidence="4">
    <location>
        <begin position="240"/>
        <end position="280"/>
    </location>
</feature>
<evidence type="ECO:0000256" key="1">
    <source>
        <dbReference type="ARBA" id="ARBA00006914"/>
    </source>
</evidence>
<feature type="compositionally biased region" description="Basic and acidic residues" evidence="4">
    <location>
        <begin position="1"/>
        <end position="11"/>
    </location>
</feature>
<feature type="compositionally biased region" description="Polar residues" evidence="4">
    <location>
        <begin position="201"/>
        <end position="227"/>
    </location>
</feature>
<dbReference type="SMART" id="SM00382">
    <property type="entry name" value="AAA"/>
    <property type="match status" value="2"/>
</dbReference>
<feature type="domain" description="AAA+ ATPase" evidence="5">
    <location>
        <begin position="722"/>
        <end position="858"/>
    </location>
</feature>
<keyword evidence="2" id="KW-0547">Nucleotide-binding</keyword>
<evidence type="ECO:0000313" key="7">
    <source>
        <dbReference type="Proteomes" id="UP000822688"/>
    </source>
</evidence>
<dbReference type="InterPro" id="IPR003959">
    <property type="entry name" value="ATPase_AAA_core"/>
</dbReference>
<dbReference type="PANTHER" id="PTHR48470:SF1">
    <property type="entry name" value="CELL DIVISION CONTROL PROTEIN 48 C ISOFORM 1"/>
    <property type="match status" value="1"/>
</dbReference>
<protein>
    <recommendedName>
        <fullName evidence="5">AAA+ ATPase domain-containing protein</fullName>
    </recommendedName>
</protein>
<organism evidence="6 7">
    <name type="scientific">Ceratodon purpureus</name>
    <name type="common">Fire moss</name>
    <name type="synonym">Dicranum purpureum</name>
    <dbReference type="NCBI Taxonomy" id="3225"/>
    <lineage>
        <taxon>Eukaryota</taxon>
        <taxon>Viridiplantae</taxon>
        <taxon>Streptophyta</taxon>
        <taxon>Embryophyta</taxon>
        <taxon>Bryophyta</taxon>
        <taxon>Bryophytina</taxon>
        <taxon>Bryopsida</taxon>
        <taxon>Dicranidae</taxon>
        <taxon>Pseudoditrichales</taxon>
        <taxon>Ditrichaceae</taxon>
        <taxon>Ceratodon</taxon>
    </lineage>
</organism>
<dbReference type="Gene3D" id="1.10.10.2010">
    <property type="match status" value="1"/>
</dbReference>
<dbReference type="InterPro" id="IPR003593">
    <property type="entry name" value="AAA+_ATPase"/>
</dbReference>
<proteinExistence type="inferred from homology"/>
<dbReference type="AlphaFoldDB" id="A0A8T0GPM5"/>
<feature type="domain" description="AAA+ ATPase" evidence="5">
    <location>
        <begin position="350"/>
        <end position="502"/>
    </location>
</feature>
<feature type="region of interest" description="Disordered" evidence="4">
    <location>
        <begin position="1"/>
        <end position="22"/>
    </location>
</feature>
<evidence type="ECO:0000256" key="4">
    <source>
        <dbReference type="SAM" id="MobiDB-lite"/>
    </source>
</evidence>
<feature type="region of interest" description="Disordered" evidence="4">
    <location>
        <begin position="968"/>
        <end position="1000"/>
    </location>
</feature>
<dbReference type="FunFam" id="3.40.50.300:FF:000149">
    <property type="entry name" value="Nuclear valosin-containing protein-like"/>
    <property type="match status" value="1"/>
</dbReference>
<evidence type="ECO:0000256" key="3">
    <source>
        <dbReference type="ARBA" id="ARBA00022840"/>
    </source>
</evidence>
<dbReference type="EMBL" id="CM026431">
    <property type="protein sequence ID" value="KAG0558952.1"/>
    <property type="molecule type" value="Genomic_DNA"/>
</dbReference>
<dbReference type="Proteomes" id="UP000822688">
    <property type="component" value="Chromosome 10"/>
</dbReference>
<feature type="compositionally biased region" description="Low complexity" evidence="4">
    <location>
        <begin position="175"/>
        <end position="186"/>
    </location>
</feature>
<comment type="caution">
    <text evidence="6">The sequence shown here is derived from an EMBL/GenBank/DDBJ whole genome shotgun (WGS) entry which is preliminary data.</text>
</comment>
<evidence type="ECO:0000313" key="6">
    <source>
        <dbReference type="EMBL" id="KAG0558952.1"/>
    </source>
</evidence>
<sequence>MGKRENLRESGGRPGPSDPNLLKRMEEFGREHGLKDMDAALEYLQNKYPEYKRKQAVPFRKYITLQVPEVQRRIDAQKEKEREKAEKEKAERERERAEKEAPRSRAEEEEDRLREREDAHVMDMNGVGDMNEDLAFDVESPREAAPVAMEEEQERPAFAPPHVIAERVRAQAMRAAKSPAKSPAKSVHPEPAAAEERGSPPAQSSGRPPQPVKASSQFQGSVVQQDNGRPYLPLATPFSRTEKSKQVEEKGKQNEDRESTVVLHEGKIIRKRERESEKARSGGKKGKWVHEKGEREAPDREAPASSAAAVPRNVSFKDLGGIEGILGMIRELIEYPLVHPDLYDWLGVQPPRGVLLHGPPGCGKTMLANAIAVETGVPFLKISAPEVVSGMSGESEAKVRSLFAEAVKVAPCIVFIDEIDAITPKRETAQREMERRIVAQLLTCMDDLSQPLADVDPKSEGRTRQRPGHVIVIGATNRPDALDPALRRAGRFDREIALGIPDENARARILSVLSRKLRLEGSFDFKRIARRTPGFVGADLAALSKEAAALAVKRIFSSKETRTLLTASADPKSASIPNGEEYSAYGGSRIIPDYNKNLMNGADVDEDLSTQACVRGDPYSPMDRIESASVCGEVTKDADEDDEKWREPWSREELEQLAITMQDFEDAVEKVQPSAKREGFATIPGVTWEDVGSLGDVREDLEFSICRAIKFPEEYQALGMDMATGVLLYGPPGCGKTLVAKAVANEAGANFISVKGPELLNKYVGESERAVRQLFTRARASSPCILFFDEMDAMAPRRGSDGNGAAERVVNQLLTEMDGLEQRKSIFLIAATNRPDMIDPALLRPGRLDTLLYVPLPDAPGRASIMRTLVRSVPISPDVDVGAIGARPQCEGFSGADLASLVREACTAALKDRIRMANGADNMSHGVDTKSERLCVTSRHFEIALTRVFPSVSNTDRKRYEALRQKLRRSRGHLQKPEGEIDLIPSDVDVKGNEHLAPQS</sequence>
<dbReference type="InterPro" id="IPR041569">
    <property type="entry name" value="AAA_lid_3"/>
</dbReference>
<keyword evidence="7" id="KW-1185">Reference proteome</keyword>
<reference evidence="6" key="1">
    <citation type="submission" date="2020-06" db="EMBL/GenBank/DDBJ databases">
        <title>WGS assembly of Ceratodon purpureus strain R40.</title>
        <authorList>
            <person name="Carey S.B."/>
            <person name="Jenkins J."/>
            <person name="Shu S."/>
            <person name="Lovell J.T."/>
            <person name="Sreedasyam A."/>
            <person name="Maumus F."/>
            <person name="Tiley G.P."/>
            <person name="Fernandez-Pozo N."/>
            <person name="Barry K."/>
            <person name="Chen C."/>
            <person name="Wang M."/>
            <person name="Lipzen A."/>
            <person name="Daum C."/>
            <person name="Saski C.A."/>
            <person name="Payton A.C."/>
            <person name="Mcbreen J.C."/>
            <person name="Conrad R.E."/>
            <person name="Kollar L.M."/>
            <person name="Olsson S."/>
            <person name="Huttunen S."/>
            <person name="Landis J.B."/>
            <person name="Wickett N.J."/>
            <person name="Johnson M.G."/>
            <person name="Rensing S.A."/>
            <person name="Grimwood J."/>
            <person name="Schmutz J."/>
            <person name="Mcdaniel S.F."/>
        </authorList>
    </citation>
    <scope>NUCLEOTIDE SEQUENCE</scope>
    <source>
        <strain evidence="6">R40</strain>
    </source>
</reference>
<name>A0A8T0GPM5_CERPU</name>
<dbReference type="Gene3D" id="3.40.50.300">
    <property type="entry name" value="P-loop containing nucleotide triphosphate hydrolases"/>
    <property type="match status" value="2"/>
</dbReference>
<dbReference type="Pfam" id="PF16725">
    <property type="entry name" value="Nucleolin_bd"/>
    <property type="match status" value="1"/>
</dbReference>
<dbReference type="PANTHER" id="PTHR48470">
    <property type="entry name" value="CELL DIVISION CONTROL PROTEIN 48 C ISOFORM 1"/>
    <property type="match status" value="1"/>
</dbReference>
<dbReference type="Gene3D" id="1.10.8.60">
    <property type="match status" value="2"/>
</dbReference>
<feature type="compositionally biased region" description="Basic and acidic residues" evidence="4">
    <location>
        <begin position="288"/>
        <end position="302"/>
    </location>
</feature>